<dbReference type="InterPro" id="IPR008928">
    <property type="entry name" value="6-hairpin_glycosidase_sf"/>
</dbReference>
<evidence type="ECO:0000313" key="1">
    <source>
        <dbReference type="EMBL" id="MFC5834213.1"/>
    </source>
</evidence>
<dbReference type="Proteomes" id="UP001596058">
    <property type="component" value="Unassembled WGS sequence"/>
</dbReference>
<dbReference type="EMBL" id="JBHSPA010000109">
    <property type="protein sequence ID" value="MFC5834213.1"/>
    <property type="molecule type" value="Genomic_DNA"/>
</dbReference>
<dbReference type="RefSeq" id="WP_379523629.1">
    <property type="nucleotide sequence ID" value="NZ_JBHSPA010000109.1"/>
</dbReference>
<proteinExistence type="predicted"/>
<reference evidence="2" key="1">
    <citation type="journal article" date="2019" name="Int. J. Syst. Evol. Microbiol.">
        <title>The Global Catalogue of Microorganisms (GCM) 10K type strain sequencing project: providing services to taxonomists for standard genome sequencing and annotation.</title>
        <authorList>
            <consortium name="The Broad Institute Genomics Platform"/>
            <consortium name="The Broad Institute Genome Sequencing Center for Infectious Disease"/>
            <person name="Wu L."/>
            <person name="Ma J."/>
        </authorList>
    </citation>
    <scope>NUCLEOTIDE SEQUENCE [LARGE SCALE GENOMIC DNA]</scope>
    <source>
        <strain evidence="2">CCUG 53903</strain>
    </source>
</reference>
<evidence type="ECO:0000313" key="2">
    <source>
        <dbReference type="Proteomes" id="UP001596058"/>
    </source>
</evidence>
<organism evidence="1 2">
    <name type="scientific">Nonomuraea insulae</name>
    <dbReference type="NCBI Taxonomy" id="1616787"/>
    <lineage>
        <taxon>Bacteria</taxon>
        <taxon>Bacillati</taxon>
        <taxon>Actinomycetota</taxon>
        <taxon>Actinomycetes</taxon>
        <taxon>Streptosporangiales</taxon>
        <taxon>Streptosporangiaceae</taxon>
        <taxon>Nonomuraea</taxon>
    </lineage>
</organism>
<sequence>MALGFVPPTGLIDARTMRATLQDVLAGWDLESTWGWDYPAIAMTATRLGDPRTAIEALLMPTAKNTYLPNGHNRQNARLPVYLPGNGGLLAAVALMAKGWDGGLPTPGFPASWAVRHEGLMPLP</sequence>
<dbReference type="SUPFAM" id="SSF48208">
    <property type="entry name" value="Six-hairpin glycosidases"/>
    <property type="match status" value="1"/>
</dbReference>
<comment type="caution">
    <text evidence="1">The sequence shown here is derived from an EMBL/GenBank/DDBJ whole genome shotgun (WGS) entry which is preliminary data.</text>
</comment>
<protein>
    <submittedName>
        <fullName evidence="1">Uncharacterized protein</fullName>
    </submittedName>
</protein>
<name>A0ABW1DBJ2_9ACTN</name>
<accession>A0ABW1DBJ2</accession>
<keyword evidence="2" id="KW-1185">Reference proteome</keyword>
<gene>
    <name evidence="1" type="ORF">ACFPZ3_61090</name>
</gene>